<keyword evidence="5 11" id="KW-0812">Transmembrane</keyword>
<dbReference type="GO" id="GO:0005886">
    <property type="term" value="C:plasma membrane"/>
    <property type="evidence" value="ECO:0007669"/>
    <property type="project" value="UniProtKB-SubCell"/>
</dbReference>
<dbReference type="PANTHER" id="PTHR21522">
    <property type="entry name" value="PROTON CHANNEL OTOP"/>
    <property type="match status" value="1"/>
</dbReference>
<feature type="transmembrane region" description="Helical" evidence="11">
    <location>
        <begin position="98"/>
        <end position="117"/>
    </location>
</feature>
<dbReference type="Proteomes" id="UP000299102">
    <property type="component" value="Unassembled WGS sequence"/>
</dbReference>
<evidence type="ECO:0000256" key="5">
    <source>
        <dbReference type="ARBA" id="ARBA00022692"/>
    </source>
</evidence>
<comment type="similarity">
    <text evidence="2">Belongs to the otopetrin family.</text>
</comment>
<feature type="transmembrane region" description="Helical" evidence="11">
    <location>
        <begin position="47"/>
        <end position="65"/>
    </location>
</feature>
<comment type="subcellular location">
    <subcellularLocation>
        <location evidence="1">Cell membrane</location>
        <topology evidence="1">Multi-pass membrane protein</topology>
    </subcellularLocation>
</comment>
<dbReference type="InterPro" id="IPR004878">
    <property type="entry name" value="Otopetrin"/>
</dbReference>
<keyword evidence="8" id="KW-0406">Ion transport</keyword>
<dbReference type="GO" id="GO:0015252">
    <property type="term" value="F:proton channel activity"/>
    <property type="evidence" value="ECO:0007669"/>
    <property type="project" value="InterPro"/>
</dbReference>
<dbReference type="PANTHER" id="PTHR21522:SF61">
    <property type="entry name" value="PROTON CHANNEL OTOPLC"/>
    <property type="match status" value="1"/>
</dbReference>
<reference evidence="12 13" key="1">
    <citation type="journal article" date="2019" name="Commun. Biol.">
        <title>The bagworm genome reveals a unique fibroin gene that provides high tensile strength.</title>
        <authorList>
            <person name="Kono N."/>
            <person name="Nakamura H."/>
            <person name="Ohtoshi R."/>
            <person name="Tomita M."/>
            <person name="Numata K."/>
            <person name="Arakawa K."/>
        </authorList>
    </citation>
    <scope>NUCLEOTIDE SEQUENCE [LARGE SCALE GENOMIC DNA]</scope>
</reference>
<evidence type="ECO:0000256" key="2">
    <source>
        <dbReference type="ARBA" id="ARBA00006513"/>
    </source>
</evidence>
<dbReference type="OrthoDB" id="6429739at2759"/>
<sequence length="197" mass="21321">MLSALAVSRKGKCYNSNVGTCLLYGAYICLHRSEALATTLSALYGKLLVVMGVAFPMAEVISTYIPPSFYERYSGEPIRLLRNSLQGVSQHSVCSQGFYLYLYIGSMAFLLYMYAALVRDRSRNAADTDIVASELHAGSNNVSKPAPFHAAPELATFYSTRPPPSTISIMNAALTCGIESTADPPMCSSTTNSYPLN</sequence>
<evidence type="ECO:0000256" key="9">
    <source>
        <dbReference type="ARBA" id="ARBA00023136"/>
    </source>
</evidence>
<protein>
    <submittedName>
        <fullName evidence="12">Proton channel OtopLc</fullName>
    </submittedName>
</protein>
<gene>
    <name evidence="12" type="ORF">EVAR_62573_1</name>
</gene>
<comment type="caution">
    <text evidence="12">The sequence shown here is derived from an EMBL/GenBank/DDBJ whole genome shotgun (WGS) entry which is preliminary data.</text>
</comment>
<dbReference type="STRING" id="151549.A0A4C1YSU0"/>
<organism evidence="12 13">
    <name type="scientific">Eumeta variegata</name>
    <name type="common">Bagworm moth</name>
    <name type="synonym">Eumeta japonica</name>
    <dbReference type="NCBI Taxonomy" id="151549"/>
    <lineage>
        <taxon>Eukaryota</taxon>
        <taxon>Metazoa</taxon>
        <taxon>Ecdysozoa</taxon>
        <taxon>Arthropoda</taxon>
        <taxon>Hexapoda</taxon>
        <taxon>Insecta</taxon>
        <taxon>Pterygota</taxon>
        <taxon>Neoptera</taxon>
        <taxon>Endopterygota</taxon>
        <taxon>Lepidoptera</taxon>
        <taxon>Glossata</taxon>
        <taxon>Ditrysia</taxon>
        <taxon>Tineoidea</taxon>
        <taxon>Psychidae</taxon>
        <taxon>Oiketicinae</taxon>
        <taxon>Eumeta</taxon>
    </lineage>
</organism>
<keyword evidence="6" id="KW-0375">Hydrogen ion transport</keyword>
<proteinExistence type="inferred from homology"/>
<evidence type="ECO:0000313" key="12">
    <source>
        <dbReference type="EMBL" id="GBP77497.1"/>
    </source>
</evidence>
<evidence type="ECO:0000256" key="4">
    <source>
        <dbReference type="ARBA" id="ARBA00022475"/>
    </source>
</evidence>
<keyword evidence="3" id="KW-0813">Transport</keyword>
<keyword evidence="4" id="KW-1003">Cell membrane</keyword>
<keyword evidence="9 11" id="KW-0472">Membrane</keyword>
<name>A0A4C1YSU0_EUMVA</name>
<evidence type="ECO:0000256" key="10">
    <source>
        <dbReference type="ARBA" id="ARBA00023303"/>
    </source>
</evidence>
<keyword evidence="7 11" id="KW-1133">Transmembrane helix</keyword>
<keyword evidence="13" id="KW-1185">Reference proteome</keyword>
<evidence type="ECO:0000256" key="7">
    <source>
        <dbReference type="ARBA" id="ARBA00022989"/>
    </source>
</evidence>
<evidence type="ECO:0000313" key="13">
    <source>
        <dbReference type="Proteomes" id="UP000299102"/>
    </source>
</evidence>
<dbReference type="EMBL" id="BGZK01001333">
    <property type="protein sequence ID" value="GBP77497.1"/>
    <property type="molecule type" value="Genomic_DNA"/>
</dbReference>
<dbReference type="AlphaFoldDB" id="A0A4C1YSU0"/>
<accession>A0A4C1YSU0</accession>
<evidence type="ECO:0000256" key="6">
    <source>
        <dbReference type="ARBA" id="ARBA00022781"/>
    </source>
</evidence>
<evidence type="ECO:0000256" key="11">
    <source>
        <dbReference type="SAM" id="Phobius"/>
    </source>
</evidence>
<evidence type="ECO:0000256" key="8">
    <source>
        <dbReference type="ARBA" id="ARBA00023065"/>
    </source>
</evidence>
<keyword evidence="10" id="KW-0407">Ion channel</keyword>
<evidence type="ECO:0000256" key="1">
    <source>
        <dbReference type="ARBA" id="ARBA00004651"/>
    </source>
</evidence>
<evidence type="ECO:0000256" key="3">
    <source>
        <dbReference type="ARBA" id="ARBA00022448"/>
    </source>
</evidence>